<accession>A0A560MHZ6</accession>
<dbReference type="EMBL" id="VITY01000001">
    <property type="protein sequence ID" value="TWC06996.1"/>
    <property type="molecule type" value="Genomic_DNA"/>
</dbReference>
<evidence type="ECO:0000259" key="1">
    <source>
        <dbReference type="Pfam" id="PF04326"/>
    </source>
</evidence>
<proteinExistence type="predicted"/>
<dbReference type="RefSeq" id="WP_146984221.1">
    <property type="nucleotide sequence ID" value="NZ_VITY01000001.1"/>
</dbReference>
<dbReference type="InterPro" id="IPR007421">
    <property type="entry name" value="Schlafen_AlbA_2_dom"/>
</dbReference>
<protein>
    <submittedName>
        <fullName evidence="2">Putative DNA-binding protein</fullName>
    </submittedName>
</protein>
<keyword evidence="3" id="KW-1185">Reference proteome</keyword>
<evidence type="ECO:0000313" key="2">
    <source>
        <dbReference type="EMBL" id="TWC06996.1"/>
    </source>
</evidence>
<comment type="caution">
    <text evidence="2">The sequence shown here is derived from an EMBL/GenBank/DDBJ whole genome shotgun (WGS) entry which is preliminary data.</text>
</comment>
<feature type="domain" description="Schlafen AlbA-2" evidence="1">
    <location>
        <begin position="20"/>
        <end position="125"/>
    </location>
</feature>
<sequence>MLPLNTEADLTALHAGVVKESLHIEYKASEAIDKKDDKKKLELARDVSAFANADGGQIIYGMKENKDREPDGLDNGLDPHEYPEIWFEQVLQQHVTPLLVSAKPRHVPLASGRVAVVIDIPPGTAILIKSTAATTGGIISTV</sequence>
<dbReference type="Pfam" id="PF04326">
    <property type="entry name" value="SLFN_AlbA_2"/>
    <property type="match status" value="1"/>
</dbReference>
<reference evidence="2 3" key="1">
    <citation type="submission" date="2019-06" db="EMBL/GenBank/DDBJ databases">
        <title>Genomic Encyclopedia of Type Strains, Phase IV (KMG-V): Genome sequencing to study the core and pangenomes of soil and plant-associated prokaryotes.</title>
        <authorList>
            <person name="Whitman W."/>
        </authorList>
    </citation>
    <scope>NUCLEOTIDE SEQUENCE [LARGE SCALE GENOMIC DNA]</scope>
    <source>
        <strain evidence="2 3">BR 10355</strain>
    </source>
</reference>
<dbReference type="Proteomes" id="UP000321304">
    <property type="component" value="Unassembled WGS sequence"/>
</dbReference>
<dbReference type="GO" id="GO:0003677">
    <property type="term" value="F:DNA binding"/>
    <property type="evidence" value="ECO:0007669"/>
    <property type="project" value="UniProtKB-KW"/>
</dbReference>
<dbReference type="OrthoDB" id="9768354at2"/>
<dbReference type="AlphaFoldDB" id="A0A560MHZ6"/>
<evidence type="ECO:0000313" key="3">
    <source>
        <dbReference type="Proteomes" id="UP000321304"/>
    </source>
</evidence>
<name>A0A560MHZ6_9BRAD</name>
<organism evidence="2 3">
    <name type="scientific">Bradyrhizobium macuxiense</name>
    <dbReference type="NCBI Taxonomy" id="1755647"/>
    <lineage>
        <taxon>Bacteria</taxon>
        <taxon>Pseudomonadati</taxon>
        <taxon>Pseudomonadota</taxon>
        <taxon>Alphaproteobacteria</taxon>
        <taxon>Hyphomicrobiales</taxon>
        <taxon>Nitrobacteraceae</taxon>
        <taxon>Bradyrhizobium</taxon>
    </lineage>
</organism>
<dbReference type="InterPro" id="IPR038461">
    <property type="entry name" value="Schlafen_AlbA_2_dom_sf"/>
</dbReference>
<dbReference type="Gene3D" id="3.30.950.30">
    <property type="entry name" value="Schlafen, AAA domain"/>
    <property type="match status" value="1"/>
</dbReference>
<gene>
    <name evidence="2" type="ORF">FBZ93_101287</name>
</gene>
<keyword evidence="2" id="KW-0238">DNA-binding</keyword>